<dbReference type="WBParaSite" id="MhA1_Contig312.frz3.gene3">
    <property type="protein sequence ID" value="MhA1_Contig312.frz3.gene3"/>
    <property type="gene ID" value="MhA1_Contig312.frz3.gene3"/>
</dbReference>
<name>A0A1I8BMJ5_MELHA</name>
<dbReference type="Proteomes" id="UP000095281">
    <property type="component" value="Unplaced"/>
</dbReference>
<dbReference type="AlphaFoldDB" id="A0A1I8BMJ5"/>
<accession>A0A1I8BMJ5</accession>
<reference evidence="2" key="1">
    <citation type="submission" date="2016-11" db="UniProtKB">
        <authorList>
            <consortium name="WormBaseParasite"/>
        </authorList>
    </citation>
    <scope>IDENTIFICATION</scope>
</reference>
<evidence type="ECO:0000313" key="2">
    <source>
        <dbReference type="WBParaSite" id="MhA1_Contig312.frz3.gene3"/>
    </source>
</evidence>
<keyword evidence="1" id="KW-1185">Reference proteome</keyword>
<sequence>MHDHYPWEASNIDKLETKMAFDDTIVITAHGYDKKFIEDFELKFSKVTGVISSHYGLALRDAYDETKNDSIYVDGSFIWKKMTARQFLGSTGQVLMNNKAVRVPSYATYLTKNGSMRIVVELEARLGDKLKCAVSDNDCSEHVAHEVNSNFWYSYDGHLPPDMPKCGFDGSICDYTTFYVAVGIVLFFLSK</sequence>
<evidence type="ECO:0000313" key="1">
    <source>
        <dbReference type="Proteomes" id="UP000095281"/>
    </source>
</evidence>
<dbReference type="SUPFAM" id="SSF53822">
    <property type="entry name" value="Periplasmic binding protein-like I"/>
    <property type="match status" value="1"/>
</dbReference>
<organism evidence="1 2">
    <name type="scientific">Meloidogyne hapla</name>
    <name type="common">Root-knot nematode worm</name>
    <dbReference type="NCBI Taxonomy" id="6305"/>
    <lineage>
        <taxon>Eukaryota</taxon>
        <taxon>Metazoa</taxon>
        <taxon>Ecdysozoa</taxon>
        <taxon>Nematoda</taxon>
        <taxon>Chromadorea</taxon>
        <taxon>Rhabditida</taxon>
        <taxon>Tylenchina</taxon>
        <taxon>Tylenchomorpha</taxon>
        <taxon>Tylenchoidea</taxon>
        <taxon>Meloidogynidae</taxon>
        <taxon>Meloidogyninae</taxon>
        <taxon>Meloidogyne</taxon>
    </lineage>
</organism>
<dbReference type="InterPro" id="IPR028082">
    <property type="entry name" value="Peripla_BP_I"/>
</dbReference>
<proteinExistence type="predicted"/>
<protein>
    <submittedName>
        <fullName evidence="2">Receptor ligand binding region domain-containing protein</fullName>
    </submittedName>
</protein>